<evidence type="ECO:0000313" key="2">
    <source>
        <dbReference type="EMBL" id="MBL0423335.1"/>
    </source>
</evidence>
<name>A0A937D636_9BURK</name>
<protein>
    <submittedName>
        <fullName evidence="2">HDOD domain-containing protein</fullName>
    </submittedName>
</protein>
<comment type="caution">
    <text evidence="2">The sequence shown here is derived from an EMBL/GenBank/DDBJ whole genome shotgun (WGS) entry which is preliminary data.</text>
</comment>
<dbReference type="InterPro" id="IPR013976">
    <property type="entry name" value="HDOD"/>
</dbReference>
<dbReference type="EMBL" id="JAEQNA010000014">
    <property type="protein sequence ID" value="MBL0423335.1"/>
    <property type="molecule type" value="Genomic_DNA"/>
</dbReference>
<accession>A0A937D636</accession>
<gene>
    <name evidence="2" type="ORF">JI739_23565</name>
</gene>
<dbReference type="Pfam" id="PF08668">
    <property type="entry name" value="HDOD"/>
    <property type="match status" value="1"/>
</dbReference>
<dbReference type="RefSeq" id="WP_201686474.1">
    <property type="nucleotide sequence ID" value="NZ_JAEQNA010000014.1"/>
</dbReference>
<dbReference type="AlphaFoldDB" id="A0A937D636"/>
<proteinExistence type="predicted"/>
<keyword evidence="3" id="KW-1185">Reference proteome</keyword>
<dbReference type="Proteomes" id="UP000613011">
    <property type="component" value="Unassembled WGS sequence"/>
</dbReference>
<feature type="domain" description="HDOD" evidence="1">
    <location>
        <begin position="1"/>
        <end position="189"/>
    </location>
</feature>
<sequence>MDALRPKADWLDANALAQVVLRDPLMAVGVLALAQQRFAARLSRPMETVTAALVLLGVDPFLGAFEACDTVEDRLSAWPQALAAFNASLDRTARAARLAAAFAVHRQDGHAESLYEAALLSDFGSLLLWVEAPADALAVQAHARESALGWESAQRAVLGVEMQAVQAQLMAQWGLSGMLLDLAQPGLAASASAQTVSLALRLASPGGCDAEQGAAMAQVARLLNLSVGAARLLVHEVLEEADADAA</sequence>
<organism evidence="2 3">
    <name type="scientific">Ramlibacter aurantiacus</name>
    <dbReference type="NCBI Taxonomy" id="2801330"/>
    <lineage>
        <taxon>Bacteria</taxon>
        <taxon>Pseudomonadati</taxon>
        <taxon>Pseudomonadota</taxon>
        <taxon>Betaproteobacteria</taxon>
        <taxon>Burkholderiales</taxon>
        <taxon>Comamonadaceae</taxon>
        <taxon>Ramlibacter</taxon>
    </lineage>
</organism>
<dbReference type="InterPro" id="IPR052340">
    <property type="entry name" value="RNase_Y/CdgJ"/>
</dbReference>
<reference evidence="2" key="1">
    <citation type="submission" date="2021-01" db="EMBL/GenBank/DDBJ databases">
        <title>Ramlibacter sp. strain AW1 16S ribosomal RNA gene Genome sequencing and assembly.</title>
        <authorList>
            <person name="Kang M."/>
        </authorList>
    </citation>
    <scope>NUCLEOTIDE SEQUENCE</scope>
    <source>
        <strain evidence="2">AW1</strain>
    </source>
</reference>
<dbReference type="Gene3D" id="1.10.3210.10">
    <property type="entry name" value="Hypothetical protein af1432"/>
    <property type="match status" value="1"/>
</dbReference>
<dbReference type="SUPFAM" id="SSF109604">
    <property type="entry name" value="HD-domain/PDEase-like"/>
    <property type="match status" value="1"/>
</dbReference>
<dbReference type="PROSITE" id="PS51833">
    <property type="entry name" value="HDOD"/>
    <property type="match status" value="1"/>
</dbReference>
<evidence type="ECO:0000313" key="3">
    <source>
        <dbReference type="Proteomes" id="UP000613011"/>
    </source>
</evidence>
<dbReference type="PANTHER" id="PTHR33525">
    <property type="match status" value="1"/>
</dbReference>
<dbReference type="PANTHER" id="PTHR33525:SF4">
    <property type="entry name" value="CYCLIC DI-GMP PHOSPHODIESTERASE CDGJ"/>
    <property type="match status" value="1"/>
</dbReference>
<evidence type="ECO:0000259" key="1">
    <source>
        <dbReference type="PROSITE" id="PS51833"/>
    </source>
</evidence>